<dbReference type="GO" id="GO:0090729">
    <property type="term" value="F:toxin activity"/>
    <property type="evidence" value="ECO:0007669"/>
    <property type="project" value="InterPro"/>
</dbReference>
<accession>A0A059UED5</accession>
<evidence type="ECO:0000256" key="3">
    <source>
        <dbReference type="ARBA" id="ARBA00022872"/>
    </source>
</evidence>
<dbReference type="CDD" id="cd23106">
    <property type="entry name" value="neurotoxins_LC_scorpion"/>
    <property type="match status" value="1"/>
</dbReference>
<evidence type="ECO:0000256" key="2">
    <source>
        <dbReference type="ARBA" id="ARBA00022525"/>
    </source>
</evidence>
<keyword evidence="5" id="KW-1015">Disulfide bond</keyword>
<dbReference type="GO" id="GO:0006952">
    <property type="term" value="P:defense response"/>
    <property type="evidence" value="ECO:0007669"/>
    <property type="project" value="InterPro"/>
</dbReference>
<dbReference type="InterPro" id="IPR018218">
    <property type="entry name" value="Scorpion_toxinL"/>
</dbReference>
<dbReference type="InterPro" id="IPR002061">
    <property type="entry name" value="Scorpion_toxinL/defensin"/>
</dbReference>
<evidence type="ECO:0000256" key="5">
    <source>
        <dbReference type="ARBA" id="ARBA00023157"/>
    </source>
</evidence>
<protein>
    <submittedName>
        <fullName evidence="9">Depressant insect toxin-like protein</fullName>
    </submittedName>
</protein>
<evidence type="ECO:0000259" key="8">
    <source>
        <dbReference type="PROSITE" id="PS51863"/>
    </source>
</evidence>
<name>A0A059UED5_MESGB</name>
<keyword evidence="7" id="KW-0732">Signal</keyword>
<dbReference type="GO" id="GO:0019871">
    <property type="term" value="F:sodium channel inhibitor activity"/>
    <property type="evidence" value="ECO:0007669"/>
    <property type="project" value="InterPro"/>
</dbReference>
<reference evidence="9" key="1">
    <citation type="journal article" date="2014" name="BMC Genomics">
        <title>The Mediterranean scorpion Mesobuthus gibbosus (Scorpiones, Buthidae): transcriptome analysis and organization of the genome encoding chlorotoxin-like peptides.</title>
        <authorList>
            <person name="Diego-Garcia E."/>
            <person name="Caliskan F."/>
            <person name="Tytgat J."/>
        </authorList>
    </citation>
    <scope>NUCLEOTIDE SEQUENCE</scope>
</reference>
<proteinExistence type="evidence at transcript level"/>
<dbReference type="InterPro" id="IPR003614">
    <property type="entry name" value="Knottins"/>
</dbReference>
<keyword evidence="3" id="KW-0872">Ion channel impairing toxin</keyword>
<feature type="signal peptide" evidence="7">
    <location>
        <begin position="1"/>
        <end position="17"/>
    </location>
</feature>
<comment type="subcellular location">
    <subcellularLocation>
        <location evidence="1">Secreted</location>
    </subcellularLocation>
</comment>
<dbReference type="FunFam" id="3.30.30.10:FF:000002">
    <property type="entry name" value="Alpha-like toxin BmK-M1"/>
    <property type="match status" value="1"/>
</dbReference>
<evidence type="ECO:0000313" key="9">
    <source>
        <dbReference type="EMBL" id="AHZ63115.1"/>
    </source>
</evidence>
<organism evidence="9">
    <name type="scientific">Mesobuthus gibbosus</name>
    <name type="common">Mediterranean checkered scorpion</name>
    <name type="synonym">Buthus gibbosus</name>
    <dbReference type="NCBI Taxonomy" id="123226"/>
    <lineage>
        <taxon>Eukaryota</taxon>
        <taxon>Metazoa</taxon>
        <taxon>Ecdysozoa</taxon>
        <taxon>Arthropoda</taxon>
        <taxon>Chelicerata</taxon>
        <taxon>Arachnida</taxon>
        <taxon>Scorpiones</taxon>
        <taxon>Buthida</taxon>
        <taxon>Buthoidea</taxon>
        <taxon>Buthidae</taxon>
        <taxon>Mesobuthus</taxon>
    </lineage>
</organism>
<feature type="domain" description="LCN-type CS-alpha/beta" evidence="8">
    <location>
        <begin position="22"/>
        <end position="83"/>
    </location>
</feature>
<dbReference type="Pfam" id="PF00537">
    <property type="entry name" value="Toxin_3"/>
    <property type="match status" value="1"/>
</dbReference>
<comment type="similarity">
    <text evidence="6">Belongs to the long (4 C-C) scorpion toxin superfamily. Sodium channel inhibitor family. Alpha subfamily.</text>
</comment>
<keyword evidence="4" id="KW-0738">Voltage-gated sodium channel impairing toxin</keyword>
<dbReference type="EMBL" id="KF770806">
    <property type="protein sequence ID" value="AHZ63115.1"/>
    <property type="molecule type" value="mRNA"/>
</dbReference>
<dbReference type="AlphaFoldDB" id="A0A059UED5"/>
<dbReference type="InterPro" id="IPR044062">
    <property type="entry name" value="LCN-type_CS_alpha_beta_dom"/>
</dbReference>
<evidence type="ECO:0000256" key="6">
    <source>
        <dbReference type="ARBA" id="ARBA00061034"/>
    </source>
</evidence>
<evidence type="ECO:0000256" key="1">
    <source>
        <dbReference type="ARBA" id="ARBA00004613"/>
    </source>
</evidence>
<dbReference type="GO" id="GO:0005576">
    <property type="term" value="C:extracellular region"/>
    <property type="evidence" value="ECO:0007669"/>
    <property type="project" value="UniProtKB-SubCell"/>
</dbReference>
<evidence type="ECO:0000256" key="4">
    <source>
        <dbReference type="ARBA" id="ARBA00022910"/>
    </source>
</evidence>
<feature type="chain" id="PRO_5001582560" evidence="7">
    <location>
        <begin position="18"/>
        <end position="86"/>
    </location>
</feature>
<dbReference type="InterPro" id="IPR036574">
    <property type="entry name" value="Scorpion_toxin-like_sf"/>
</dbReference>
<evidence type="ECO:0000256" key="7">
    <source>
        <dbReference type="SAM" id="SignalP"/>
    </source>
</evidence>
<keyword evidence="4" id="KW-0800">Toxin</keyword>
<dbReference type="Gene3D" id="3.30.30.10">
    <property type="entry name" value="Knottin, scorpion toxin-like"/>
    <property type="match status" value="1"/>
</dbReference>
<dbReference type="SUPFAM" id="SSF57095">
    <property type="entry name" value="Scorpion toxin-like"/>
    <property type="match status" value="1"/>
</dbReference>
<dbReference type="PROSITE" id="PS51863">
    <property type="entry name" value="LCN_CSAB"/>
    <property type="match status" value="1"/>
</dbReference>
<dbReference type="SMART" id="SM00505">
    <property type="entry name" value="Knot1"/>
    <property type="match status" value="1"/>
</dbReference>
<keyword evidence="2" id="KW-0964">Secreted</keyword>
<sequence length="86" mass="9404">MKLLLLLIVSASMLIEGVVNVGDGYIRTRNGCKVSCVWGNEGCRQECVAYGASYGYCWTWGLGCWCEGLPDDKIWKSSTNTCGGKK</sequence>
<dbReference type="PRINTS" id="PR00285">
    <property type="entry name" value="SCORPNTOXIN"/>
</dbReference>